<dbReference type="PANTHER" id="PTHR46481">
    <property type="entry name" value="ZINC FINGER BED DOMAIN-CONTAINING PROTEIN 4"/>
    <property type="match status" value="1"/>
</dbReference>
<protein>
    <submittedName>
        <fullName evidence="11">BED zinc finger</fullName>
    </submittedName>
</protein>
<evidence type="ECO:0000256" key="6">
    <source>
        <dbReference type="ARBA" id="ARBA00023163"/>
    </source>
</evidence>
<dbReference type="OrthoDB" id="1607513at2759"/>
<sequence>MDKTKTLDEGLDLFYDIQFPRSSKMSTIWNFFKKSVDNKGSKVAVCSLCSKFFGIPLSKTTTNLHVHMREKHLGEYRSSEKTHEKGQGKKEEGGSTQLSLDESFKRKLTRAQKKAIDRELAQLIAKASLPLSFTSLESLKEFTLALNPGYVPPNIKTLLS</sequence>
<keyword evidence="12" id="KW-1185">Reference proteome</keyword>
<dbReference type="GO" id="GO:0008270">
    <property type="term" value="F:zinc ion binding"/>
    <property type="evidence" value="ECO:0007669"/>
    <property type="project" value="UniProtKB-KW"/>
</dbReference>
<accession>A0A368G9T5</accession>
<evidence type="ECO:0000259" key="10">
    <source>
        <dbReference type="PROSITE" id="PS50808"/>
    </source>
</evidence>
<dbReference type="Pfam" id="PF02892">
    <property type="entry name" value="zf-BED"/>
    <property type="match status" value="1"/>
</dbReference>
<dbReference type="SUPFAM" id="SSF57667">
    <property type="entry name" value="beta-beta-alpha zinc fingers"/>
    <property type="match status" value="1"/>
</dbReference>
<keyword evidence="4" id="KW-0862">Zinc</keyword>
<comment type="caution">
    <text evidence="11">The sequence shown here is derived from an EMBL/GenBank/DDBJ whole genome shotgun (WGS) entry which is preliminary data.</text>
</comment>
<proteinExistence type="predicted"/>
<dbReference type="GO" id="GO:0005634">
    <property type="term" value="C:nucleus"/>
    <property type="evidence" value="ECO:0007669"/>
    <property type="project" value="UniProtKB-SubCell"/>
</dbReference>
<gene>
    <name evidence="11" type="ORF">ANCCAN_12913</name>
</gene>
<evidence type="ECO:0000256" key="8">
    <source>
        <dbReference type="PROSITE-ProRule" id="PRU00027"/>
    </source>
</evidence>
<evidence type="ECO:0000256" key="3">
    <source>
        <dbReference type="ARBA" id="ARBA00022771"/>
    </source>
</evidence>
<dbReference type="InterPro" id="IPR036236">
    <property type="entry name" value="Znf_C2H2_sf"/>
</dbReference>
<name>A0A368G9T5_ANCCA</name>
<keyword evidence="2" id="KW-0479">Metal-binding</keyword>
<dbReference type="GO" id="GO:0009791">
    <property type="term" value="P:post-embryonic development"/>
    <property type="evidence" value="ECO:0007669"/>
    <property type="project" value="UniProtKB-ARBA"/>
</dbReference>
<comment type="subcellular location">
    <subcellularLocation>
        <location evidence="1">Nucleus</location>
    </subcellularLocation>
</comment>
<feature type="region of interest" description="Disordered" evidence="9">
    <location>
        <begin position="71"/>
        <end position="99"/>
    </location>
</feature>
<dbReference type="SMART" id="SM00614">
    <property type="entry name" value="ZnF_BED"/>
    <property type="match status" value="1"/>
</dbReference>
<dbReference type="GO" id="GO:0003677">
    <property type="term" value="F:DNA binding"/>
    <property type="evidence" value="ECO:0007669"/>
    <property type="project" value="InterPro"/>
</dbReference>
<evidence type="ECO:0000256" key="7">
    <source>
        <dbReference type="ARBA" id="ARBA00023242"/>
    </source>
</evidence>
<keyword evidence="7" id="KW-0539">Nucleus</keyword>
<dbReference type="AlphaFoldDB" id="A0A368G9T5"/>
<dbReference type="PROSITE" id="PS50808">
    <property type="entry name" value="ZF_BED"/>
    <property type="match status" value="1"/>
</dbReference>
<dbReference type="InterPro" id="IPR003656">
    <property type="entry name" value="Znf_BED"/>
</dbReference>
<evidence type="ECO:0000313" key="12">
    <source>
        <dbReference type="Proteomes" id="UP000252519"/>
    </source>
</evidence>
<organism evidence="11 12">
    <name type="scientific">Ancylostoma caninum</name>
    <name type="common">Dog hookworm</name>
    <dbReference type="NCBI Taxonomy" id="29170"/>
    <lineage>
        <taxon>Eukaryota</taxon>
        <taxon>Metazoa</taxon>
        <taxon>Ecdysozoa</taxon>
        <taxon>Nematoda</taxon>
        <taxon>Chromadorea</taxon>
        <taxon>Rhabditida</taxon>
        <taxon>Rhabditina</taxon>
        <taxon>Rhabditomorpha</taxon>
        <taxon>Strongyloidea</taxon>
        <taxon>Ancylostomatidae</taxon>
        <taxon>Ancylostomatinae</taxon>
        <taxon>Ancylostoma</taxon>
    </lineage>
</organism>
<keyword evidence="6" id="KW-0804">Transcription</keyword>
<evidence type="ECO:0000256" key="2">
    <source>
        <dbReference type="ARBA" id="ARBA00022723"/>
    </source>
</evidence>
<evidence type="ECO:0000256" key="9">
    <source>
        <dbReference type="SAM" id="MobiDB-lite"/>
    </source>
</evidence>
<keyword evidence="3 8" id="KW-0863">Zinc-finger</keyword>
<feature type="compositionally biased region" description="Basic and acidic residues" evidence="9">
    <location>
        <begin position="71"/>
        <end position="93"/>
    </location>
</feature>
<dbReference type="InterPro" id="IPR052035">
    <property type="entry name" value="ZnF_BED_domain_contain"/>
</dbReference>
<dbReference type="EMBL" id="JOJR01000249">
    <property type="protein sequence ID" value="RCN41122.1"/>
    <property type="molecule type" value="Genomic_DNA"/>
</dbReference>
<evidence type="ECO:0000256" key="4">
    <source>
        <dbReference type="ARBA" id="ARBA00022833"/>
    </source>
</evidence>
<evidence type="ECO:0000256" key="5">
    <source>
        <dbReference type="ARBA" id="ARBA00023015"/>
    </source>
</evidence>
<evidence type="ECO:0000313" key="11">
    <source>
        <dbReference type="EMBL" id="RCN41122.1"/>
    </source>
</evidence>
<evidence type="ECO:0000256" key="1">
    <source>
        <dbReference type="ARBA" id="ARBA00004123"/>
    </source>
</evidence>
<reference evidence="11 12" key="1">
    <citation type="submission" date="2014-10" db="EMBL/GenBank/DDBJ databases">
        <title>Draft genome of the hookworm Ancylostoma caninum.</title>
        <authorList>
            <person name="Mitreva M."/>
        </authorList>
    </citation>
    <scope>NUCLEOTIDE SEQUENCE [LARGE SCALE GENOMIC DNA]</scope>
    <source>
        <strain evidence="11 12">Baltimore</strain>
    </source>
</reference>
<keyword evidence="5" id="KW-0805">Transcription regulation</keyword>
<dbReference type="Proteomes" id="UP000252519">
    <property type="component" value="Unassembled WGS sequence"/>
</dbReference>
<feature type="domain" description="BED-type" evidence="10">
    <location>
        <begin position="23"/>
        <end position="79"/>
    </location>
</feature>
<dbReference type="PANTHER" id="PTHR46481:SF10">
    <property type="entry name" value="ZINC FINGER BED DOMAIN-CONTAINING PROTEIN 39"/>
    <property type="match status" value="1"/>
</dbReference>